<sequence length="240" mass="26522">MQLFNYIAKILKSEGKSNLLNISLVTVPSSLTFISEHKTTARCYSANHRQDGDILIGTHNGIQLLSRDGNELSEYSTSEKVVTGVIDAPQNIFILHREGDISKVEMCLAGDITKRQQLLQFDRTSNNGAVMAVSDRYVVVNHPDARQLIIYDFTTNQTETIHPDVYPVGLHFLPDGYLLGVGRGKLIKYKVENGKLTTLWTCDGVTGGYSVCTDSSGLIYVSALNIKTCYIISPMGKNML</sequence>
<accession>A0A7J7K7X2</accession>
<proteinExistence type="predicted"/>
<keyword evidence="2" id="KW-1185">Reference proteome</keyword>
<gene>
    <name evidence="1" type="ORF">EB796_006965</name>
</gene>
<name>A0A7J7K7X2_BUGNE</name>
<comment type="caution">
    <text evidence="1">The sequence shown here is derived from an EMBL/GenBank/DDBJ whole genome shotgun (WGS) entry which is preliminary data.</text>
</comment>
<organism evidence="1 2">
    <name type="scientific">Bugula neritina</name>
    <name type="common">Brown bryozoan</name>
    <name type="synonym">Sertularia neritina</name>
    <dbReference type="NCBI Taxonomy" id="10212"/>
    <lineage>
        <taxon>Eukaryota</taxon>
        <taxon>Metazoa</taxon>
        <taxon>Spiralia</taxon>
        <taxon>Lophotrochozoa</taxon>
        <taxon>Bryozoa</taxon>
        <taxon>Gymnolaemata</taxon>
        <taxon>Cheilostomatida</taxon>
        <taxon>Flustrina</taxon>
        <taxon>Buguloidea</taxon>
        <taxon>Bugulidae</taxon>
        <taxon>Bugula</taxon>
    </lineage>
</organism>
<dbReference type="EMBL" id="VXIV02001010">
    <property type="protein sequence ID" value="KAF6034729.1"/>
    <property type="molecule type" value="Genomic_DNA"/>
</dbReference>
<protein>
    <submittedName>
        <fullName evidence="1">Uncharacterized protein</fullName>
    </submittedName>
</protein>
<evidence type="ECO:0000313" key="1">
    <source>
        <dbReference type="EMBL" id="KAF6034729.1"/>
    </source>
</evidence>
<evidence type="ECO:0000313" key="2">
    <source>
        <dbReference type="Proteomes" id="UP000593567"/>
    </source>
</evidence>
<reference evidence="1" key="1">
    <citation type="submission" date="2020-06" db="EMBL/GenBank/DDBJ databases">
        <title>Draft genome of Bugula neritina, a colonial animal packing powerful symbionts and potential medicines.</title>
        <authorList>
            <person name="Rayko M."/>
        </authorList>
    </citation>
    <scope>NUCLEOTIDE SEQUENCE [LARGE SCALE GENOMIC DNA]</scope>
    <source>
        <strain evidence="1">Kwan_BN1</strain>
    </source>
</reference>
<dbReference type="AlphaFoldDB" id="A0A7J7K7X2"/>
<dbReference type="SUPFAM" id="SSF63829">
    <property type="entry name" value="Calcium-dependent phosphotriesterase"/>
    <property type="match status" value="1"/>
</dbReference>
<dbReference type="Proteomes" id="UP000593567">
    <property type="component" value="Unassembled WGS sequence"/>
</dbReference>